<comment type="caution">
    <text evidence="4">The sequence shown here is derived from an EMBL/GenBank/DDBJ whole genome shotgun (WGS) entry which is preliminary data.</text>
</comment>
<dbReference type="GO" id="GO:0003677">
    <property type="term" value="F:DNA binding"/>
    <property type="evidence" value="ECO:0007669"/>
    <property type="project" value="InterPro"/>
</dbReference>
<dbReference type="SUPFAM" id="SSF46689">
    <property type="entry name" value="Homeodomain-like"/>
    <property type="match status" value="1"/>
</dbReference>
<dbReference type="PANTHER" id="PTHR46889">
    <property type="entry name" value="TRANSPOSASE INSF FOR INSERTION SEQUENCE IS3B-RELATED"/>
    <property type="match status" value="1"/>
</dbReference>
<dbReference type="GO" id="GO:0006313">
    <property type="term" value="P:DNA transposition"/>
    <property type="evidence" value="ECO:0007669"/>
    <property type="project" value="InterPro"/>
</dbReference>
<dbReference type="OrthoDB" id="2455329at2"/>
<dbReference type="GO" id="GO:0004803">
    <property type="term" value="F:transposase activity"/>
    <property type="evidence" value="ECO:0007669"/>
    <property type="project" value="InterPro"/>
</dbReference>
<dbReference type="InterPro" id="IPR009057">
    <property type="entry name" value="Homeodomain-like_sf"/>
</dbReference>
<organism evidence="4 5">
    <name type="scientific">Kurthia sibirica</name>
    <dbReference type="NCBI Taxonomy" id="202750"/>
    <lineage>
        <taxon>Bacteria</taxon>
        <taxon>Bacillati</taxon>
        <taxon>Bacillota</taxon>
        <taxon>Bacilli</taxon>
        <taxon>Bacillales</taxon>
        <taxon>Caryophanaceae</taxon>
        <taxon>Kurthia</taxon>
    </lineage>
</organism>
<feature type="coiled-coil region" evidence="2">
    <location>
        <begin position="52"/>
        <end position="86"/>
    </location>
</feature>
<dbReference type="AlphaFoldDB" id="A0A2U3AJ10"/>
<keyword evidence="2" id="KW-0175">Coiled coil</keyword>
<dbReference type="Pfam" id="PF00665">
    <property type="entry name" value="rve"/>
    <property type="match status" value="1"/>
</dbReference>
<dbReference type="RefSeq" id="WP_109306938.1">
    <property type="nucleotide sequence ID" value="NZ_BJUF01000060.1"/>
</dbReference>
<dbReference type="InterPro" id="IPR025948">
    <property type="entry name" value="HTH-like_dom"/>
</dbReference>
<accession>A0A2U3AJ10</accession>
<dbReference type="InterPro" id="IPR001584">
    <property type="entry name" value="Integrase_cat-core"/>
</dbReference>
<dbReference type="Gene3D" id="3.30.420.10">
    <property type="entry name" value="Ribonuclease H-like superfamily/Ribonuclease H"/>
    <property type="match status" value="1"/>
</dbReference>
<protein>
    <submittedName>
        <fullName evidence="4">IS3 family transposase</fullName>
    </submittedName>
</protein>
<dbReference type="GO" id="GO:0015074">
    <property type="term" value="P:DNA integration"/>
    <property type="evidence" value="ECO:0007669"/>
    <property type="project" value="InterPro"/>
</dbReference>
<dbReference type="Pfam" id="PF13276">
    <property type="entry name" value="HTH_21"/>
    <property type="match status" value="1"/>
</dbReference>
<reference evidence="4 5" key="1">
    <citation type="submission" date="2018-05" db="EMBL/GenBank/DDBJ databases">
        <title>Kurthia sibirica genome sequence.</title>
        <authorList>
            <person name="Maclea K.S."/>
            <person name="Goen A.E."/>
        </authorList>
    </citation>
    <scope>NUCLEOTIDE SEQUENCE [LARGE SCALE GENOMIC DNA]</scope>
    <source>
        <strain evidence="4 5">ATCC 49154</strain>
    </source>
</reference>
<evidence type="ECO:0000256" key="1">
    <source>
        <dbReference type="ARBA" id="ARBA00002286"/>
    </source>
</evidence>
<dbReference type="NCBIfam" id="NF033516">
    <property type="entry name" value="transpos_IS3"/>
    <property type="match status" value="1"/>
</dbReference>
<gene>
    <name evidence="4" type="ORF">DEX24_13510</name>
</gene>
<dbReference type="Pfam" id="PF01527">
    <property type="entry name" value="HTH_Tnp_1"/>
    <property type="match status" value="1"/>
</dbReference>
<dbReference type="InterPro" id="IPR048020">
    <property type="entry name" value="Transpos_IS3"/>
</dbReference>
<dbReference type="EMBL" id="QFVR01000021">
    <property type="protein sequence ID" value="PWI24474.1"/>
    <property type="molecule type" value="Genomic_DNA"/>
</dbReference>
<dbReference type="Proteomes" id="UP000245938">
    <property type="component" value="Unassembled WGS sequence"/>
</dbReference>
<dbReference type="InterPro" id="IPR050900">
    <property type="entry name" value="Transposase_IS3/IS150/IS904"/>
</dbReference>
<dbReference type="InterPro" id="IPR012337">
    <property type="entry name" value="RNaseH-like_sf"/>
</dbReference>
<dbReference type="PROSITE" id="PS50994">
    <property type="entry name" value="INTEGRASE"/>
    <property type="match status" value="1"/>
</dbReference>
<dbReference type="PANTHER" id="PTHR46889:SF4">
    <property type="entry name" value="TRANSPOSASE INSO FOR INSERTION SEQUENCE ELEMENT IS911B-RELATED"/>
    <property type="match status" value="1"/>
</dbReference>
<name>A0A2U3AJ10_9BACL</name>
<evidence type="ECO:0000256" key="2">
    <source>
        <dbReference type="SAM" id="Coils"/>
    </source>
</evidence>
<feature type="domain" description="Integrase catalytic" evidence="3">
    <location>
        <begin position="216"/>
        <end position="376"/>
    </location>
</feature>
<evidence type="ECO:0000313" key="5">
    <source>
        <dbReference type="Proteomes" id="UP000245938"/>
    </source>
</evidence>
<evidence type="ECO:0000313" key="4">
    <source>
        <dbReference type="EMBL" id="PWI24474.1"/>
    </source>
</evidence>
<dbReference type="InterPro" id="IPR036397">
    <property type="entry name" value="RNaseH_sf"/>
</dbReference>
<sequence length="376" mass="43709">MPRQRRTFTPEFKLQMVKLYENGKSRADIAREYDLTPSGLDKWIKNHRATDSFAAKDNRTDAEIELEKLRKENQRLLMENDIFKASRADHGTKINVIRNNAHKYSVSAMCAVLEIKRSTYYYQINLDATSQRKTENIALSKEIERIFKASRNNYGTRKIKRELLKLDKPKHVSRRRIGRIMRALGLVSNYTVAQFKPNKSCSNEALVKNELQREFIQEKELAVVVSDLTYVRVNGKWHYVCLFVDLFNREIIGHSVGENKTASLVYEALASISANLNDIQMFHTDRGKEFDNRLIDDALETFNIQRSLSMKGCPYDNAVAEATFKVFKTEFANQSNFSTVDQLEIELNDYVHWFNNIRIHGTLGYLTPMEFKLQPI</sequence>
<dbReference type="SUPFAM" id="SSF53098">
    <property type="entry name" value="Ribonuclease H-like"/>
    <property type="match status" value="1"/>
</dbReference>
<dbReference type="InterPro" id="IPR002514">
    <property type="entry name" value="Transposase_8"/>
</dbReference>
<dbReference type="Pfam" id="PF13333">
    <property type="entry name" value="rve_2"/>
    <property type="match status" value="1"/>
</dbReference>
<comment type="function">
    <text evidence="1">Involved in the transposition of the insertion sequence.</text>
</comment>
<evidence type="ECO:0000259" key="3">
    <source>
        <dbReference type="PROSITE" id="PS50994"/>
    </source>
</evidence>
<proteinExistence type="predicted"/>
<dbReference type="Gene3D" id="1.10.10.60">
    <property type="entry name" value="Homeodomain-like"/>
    <property type="match status" value="1"/>
</dbReference>
<keyword evidence="5" id="KW-1185">Reference proteome</keyword>